<keyword evidence="3" id="KW-0808">Transferase</keyword>
<sequence>MKVAFIYDCAYPWVKGGAEKRIYEIGKRLVMRGHEVHFFCLKWWGGENKIQRDGIYYHGVGGKVQLYKNGKRSINEALYFGLKTFTGLDDDFDLFDCQQFPYFPCFSSRIHSQFKKIPLVITWHEIWGDYWYKYLGKKGFLGKMVETLTTRLTKHHIAVSEKTRQDLLNMGIDNIELIPNGADLKKIKKIEPSSLESDVIFAGRLLKHKNIDILIKAISILKKEYPDIKCIIIGEGPEKENLKGITRQLNLEDNIHFLPFLGYDELIAHMKSSKVFVLPSTREGFGMVAIEANAAGLPVITVDHPKNAAKDLIEDNKCICKLSSIEIAQKISELLNSNKIHTFYKNYDWNNITKKIEKYYRTLNG</sequence>
<dbReference type="PANTHER" id="PTHR12526">
    <property type="entry name" value="GLYCOSYLTRANSFERASE"/>
    <property type="match status" value="1"/>
</dbReference>
<dbReference type="RefSeq" id="WP_269899505.1">
    <property type="nucleotide sequence ID" value="NZ_CP064337.1"/>
</dbReference>
<dbReference type="Gene3D" id="3.40.50.2000">
    <property type="entry name" value="Glycogen Phosphorylase B"/>
    <property type="match status" value="2"/>
</dbReference>
<dbReference type="InterPro" id="IPR028098">
    <property type="entry name" value="Glyco_trans_4-like_N"/>
</dbReference>
<dbReference type="Pfam" id="PF00534">
    <property type="entry name" value="Glycos_transf_1"/>
    <property type="match status" value="1"/>
</dbReference>
<dbReference type="GeneID" id="77402761"/>
<evidence type="ECO:0000259" key="1">
    <source>
        <dbReference type="Pfam" id="PF00534"/>
    </source>
</evidence>
<protein>
    <submittedName>
        <fullName evidence="3">Glycosyltransferase family 4 protein</fullName>
    </submittedName>
</protein>
<dbReference type="GO" id="GO:0016757">
    <property type="term" value="F:glycosyltransferase activity"/>
    <property type="evidence" value="ECO:0007669"/>
    <property type="project" value="InterPro"/>
</dbReference>
<dbReference type="InterPro" id="IPR001296">
    <property type="entry name" value="Glyco_trans_1"/>
</dbReference>
<evidence type="ECO:0000313" key="4">
    <source>
        <dbReference type="Proteomes" id="UP000538031"/>
    </source>
</evidence>
<accession>A0A7J4MVN2</accession>
<dbReference type="PANTHER" id="PTHR12526:SF630">
    <property type="entry name" value="GLYCOSYLTRANSFERASE"/>
    <property type="match status" value="1"/>
</dbReference>
<organism evidence="3 4">
    <name type="scientific">Methanothermobacter thermautotrophicus</name>
    <name type="common">Methanobacterium thermoformicicum</name>
    <dbReference type="NCBI Taxonomy" id="145262"/>
    <lineage>
        <taxon>Archaea</taxon>
        <taxon>Methanobacteriati</taxon>
        <taxon>Methanobacteriota</taxon>
        <taxon>Methanomada group</taxon>
        <taxon>Methanobacteria</taxon>
        <taxon>Methanobacteriales</taxon>
        <taxon>Methanobacteriaceae</taxon>
        <taxon>Methanothermobacter</taxon>
    </lineage>
</organism>
<dbReference type="AlphaFoldDB" id="A0A7J4MVN2"/>
<feature type="domain" description="Glycosyl transferase family 1" evidence="1">
    <location>
        <begin position="192"/>
        <end position="341"/>
    </location>
</feature>
<dbReference type="EMBL" id="DUHT01000026">
    <property type="protein sequence ID" value="HIH64464.1"/>
    <property type="molecule type" value="Genomic_DNA"/>
</dbReference>
<evidence type="ECO:0000313" key="3">
    <source>
        <dbReference type="EMBL" id="HIH64464.1"/>
    </source>
</evidence>
<gene>
    <name evidence="3" type="ORF">HA285_02505</name>
</gene>
<dbReference type="Pfam" id="PF13439">
    <property type="entry name" value="Glyco_transf_4"/>
    <property type="match status" value="1"/>
</dbReference>
<dbReference type="SUPFAM" id="SSF53756">
    <property type="entry name" value="UDP-Glycosyltransferase/glycogen phosphorylase"/>
    <property type="match status" value="1"/>
</dbReference>
<reference evidence="4" key="1">
    <citation type="journal article" date="2020" name="bioRxiv">
        <title>A rank-normalized archaeal taxonomy based on genome phylogeny resolves widespread incomplete and uneven classifications.</title>
        <authorList>
            <person name="Rinke C."/>
            <person name="Chuvochina M."/>
            <person name="Mussig A.J."/>
            <person name="Chaumeil P.-A."/>
            <person name="Waite D.W."/>
            <person name="Whitman W.B."/>
            <person name="Parks D.H."/>
            <person name="Hugenholtz P."/>
        </authorList>
    </citation>
    <scope>NUCLEOTIDE SEQUENCE [LARGE SCALE GENOMIC DNA]</scope>
</reference>
<comment type="caution">
    <text evidence="3">The sequence shown here is derived from an EMBL/GenBank/DDBJ whole genome shotgun (WGS) entry which is preliminary data.</text>
</comment>
<dbReference type="CDD" id="cd03801">
    <property type="entry name" value="GT4_PimA-like"/>
    <property type="match status" value="1"/>
</dbReference>
<proteinExistence type="predicted"/>
<evidence type="ECO:0000259" key="2">
    <source>
        <dbReference type="Pfam" id="PF13439"/>
    </source>
</evidence>
<feature type="domain" description="Glycosyltransferase subfamily 4-like N-terminal" evidence="2">
    <location>
        <begin position="16"/>
        <end position="185"/>
    </location>
</feature>
<dbReference type="Proteomes" id="UP000538031">
    <property type="component" value="Unassembled WGS sequence"/>
</dbReference>
<name>A0A7J4MVN2_METTF</name>